<evidence type="ECO:0000313" key="2">
    <source>
        <dbReference type="Proteomes" id="UP000008805"/>
    </source>
</evidence>
<dbReference type="AlphaFoldDB" id="D6E6C9"/>
<dbReference type="EMBL" id="FP929047">
    <property type="protein sequence ID" value="CBL03276.1"/>
    <property type="molecule type" value="Genomic_DNA"/>
</dbReference>
<gene>
    <name evidence="1" type="ORF">GPA_01030</name>
</gene>
<keyword evidence="2" id="KW-1185">Reference proteome</keyword>
<dbReference type="KEGG" id="gpa:GPA_01030"/>
<accession>D6E6C9</accession>
<proteinExistence type="predicted"/>
<reference evidence="1 2" key="1">
    <citation type="submission" date="2010-03" db="EMBL/GenBank/DDBJ databases">
        <title>The genome sequence of Gordonibacter pamelaeae 7-10-1-bT.</title>
        <authorList>
            <consortium name="metaHIT consortium -- http://www.metahit.eu/"/>
            <person name="Pajon A."/>
            <person name="Turner K."/>
            <person name="Parkhill J."/>
            <person name="Timmis K."/>
            <person name="Oxley A."/>
            <person name="Wurdemann D."/>
        </authorList>
    </citation>
    <scope>NUCLEOTIDE SEQUENCE [LARGE SCALE GENOMIC DNA]</scope>
    <source>
        <strain evidence="2">7-10-1-b</strain>
    </source>
</reference>
<protein>
    <submittedName>
        <fullName evidence="1">Uncharacterized protein</fullName>
    </submittedName>
</protein>
<sequence length="31" mass="3778">MRRRCLLSLGYMRIIKRGIRLNGVKFEDLRL</sequence>
<reference evidence="1 2" key="2">
    <citation type="submission" date="2010-03" db="EMBL/GenBank/DDBJ databases">
        <authorList>
            <person name="Pajon A."/>
        </authorList>
    </citation>
    <scope>NUCLEOTIDE SEQUENCE [LARGE SCALE GENOMIC DNA]</scope>
    <source>
        <strain evidence="2">7-10-1-b</strain>
    </source>
</reference>
<name>D6E6C9_9ACTN</name>
<evidence type="ECO:0000313" key="1">
    <source>
        <dbReference type="EMBL" id="CBL03276.1"/>
    </source>
</evidence>
<dbReference type="HOGENOM" id="CLU_3396734_0_0_11"/>
<dbReference type="Proteomes" id="UP000008805">
    <property type="component" value="Chromosome"/>
</dbReference>
<organism evidence="1 2">
    <name type="scientific">Gordonibacter pamelaeae 7-10-1-b</name>
    <dbReference type="NCBI Taxonomy" id="657308"/>
    <lineage>
        <taxon>Bacteria</taxon>
        <taxon>Bacillati</taxon>
        <taxon>Actinomycetota</taxon>
        <taxon>Coriobacteriia</taxon>
        <taxon>Eggerthellales</taxon>
        <taxon>Eggerthellaceae</taxon>
        <taxon>Gordonibacter</taxon>
    </lineage>
</organism>